<name>A0A9D6YVQ4_UNCSA</name>
<proteinExistence type="predicted"/>
<dbReference type="GO" id="GO:0098796">
    <property type="term" value="C:membrane protein complex"/>
    <property type="evidence" value="ECO:0007669"/>
    <property type="project" value="UniProtKB-ARBA"/>
</dbReference>
<dbReference type="GO" id="GO:0005524">
    <property type="term" value="F:ATP binding"/>
    <property type="evidence" value="ECO:0007669"/>
    <property type="project" value="UniProtKB-KW"/>
</dbReference>
<dbReference type="Pfam" id="PF00005">
    <property type="entry name" value="ABC_tran"/>
    <property type="match status" value="1"/>
</dbReference>
<protein>
    <submittedName>
        <fullName evidence="5">ABC transporter ATP-binding protein</fullName>
    </submittedName>
</protein>
<dbReference type="PROSITE" id="PS50893">
    <property type="entry name" value="ABC_TRANSPORTER_2"/>
    <property type="match status" value="1"/>
</dbReference>
<accession>A0A9D6YVQ4</accession>
<evidence type="ECO:0000256" key="3">
    <source>
        <dbReference type="ARBA" id="ARBA00022840"/>
    </source>
</evidence>
<evidence type="ECO:0000256" key="2">
    <source>
        <dbReference type="ARBA" id="ARBA00022741"/>
    </source>
</evidence>
<dbReference type="AlphaFoldDB" id="A0A9D6YVQ4"/>
<dbReference type="GO" id="GO:0022857">
    <property type="term" value="F:transmembrane transporter activity"/>
    <property type="evidence" value="ECO:0007669"/>
    <property type="project" value="TreeGrafter"/>
</dbReference>
<dbReference type="FunFam" id="3.40.50.300:FF:000032">
    <property type="entry name" value="Export ABC transporter ATP-binding protein"/>
    <property type="match status" value="1"/>
</dbReference>
<dbReference type="PANTHER" id="PTHR24220">
    <property type="entry name" value="IMPORT ATP-BINDING PROTEIN"/>
    <property type="match status" value="1"/>
</dbReference>
<dbReference type="CDD" id="cd03255">
    <property type="entry name" value="ABC_MJ0796_LolCDE_FtsE"/>
    <property type="match status" value="1"/>
</dbReference>
<dbReference type="InterPro" id="IPR017871">
    <property type="entry name" value="ABC_transporter-like_CS"/>
</dbReference>
<keyword evidence="1" id="KW-0813">Transport</keyword>
<dbReference type="InterPro" id="IPR015854">
    <property type="entry name" value="ABC_transpr_LolD-like"/>
</dbReference>
<dbReference type="GO" id="GO:0016887">
    <property type="term" value="F:ATP hydrolysis activity"/>
    <property type="evidence" value="ECO:0007669"/>
    <property type="project" value="InterPro"/>
</dbReference>
<keyword evidence="2" id="KW-0547">Nucleotide-binding</keyword>
<reference evidence="5" key="1">
    <citation type="submission" date="2020-07" db="EMBL/GenBank/DDBJ databases">
        <title>Huge and variable diversity of episymbiotic CPR bacteria and DPANN archaea in groundwater ecosystems.</title>
        <authorList>
            <person name="He C.Y."/>
            <person name="Keren R."/>
            <person name="Whittaker M."/>
            <person name="Farag I.F."/>
            <person name="Doudna J."/>
            <person name="Cate J.H.D."/>
            <person name="Banfield J.F."/>
        </authorList>
    </citation>
    <scope>NUCLEOTIDE SEQUENCE</scope>
    <source>
        <strain evidence="5">NC_groundwater_1860_Pr3_B-0.1um_51_7</strain>
    </source>
</reference>
<evidence type="ECO:0000259" key="4">
    <source>
        <dbReference type="PROSITE" id="PS50893"/>
    </source>
</evidence>
<feature type="domain" description="ABC transporter" evidence="4">
    <location>
        <begin position="7"/>
        <end position="228"/>
    </location>
</feature>
<dbReference type="InterPro" id="IPR003593">
    <property type="entry name" value="AAA+_ATPase"/>
</dbReference>
<evidence type="ECO:0000313" key="5">
    <source>
        <dbReference type="EMBL" id="MBI5078601.1"/>
    </source>
</evidence>
<dbReference type="SMART" id="SM00382">
    <property type="entry name" value="AAA"/>
    <property type="match status" value="1"/>
</dbReference>
<dbReference type="InterPro" id="IPR027417">
    <property type="entry name" value="P-loop_NTPase"/>
</dbReference>
<organism evidence="5 6">
    <name type="scientific">Candidatus Saganbacteria bacterium</name>
    <dbReference type="NCBI Taxonomy" id="2575572"/>
    <lineage>
        <taxon>Bacteria</taxon>
        <taxon>Bacillati</taxon>
        <taxon>Saganbacteria</taxon>
    </lineage>
</organism>
<gene>
    <name evidence="5" type="ORF">HZB08_01075</name>
</gene>
<evidence type="ECO:0000313" key="6">
    <source>
        <dbReference type="Proteomes" id="UP000808761"/>
    </source>
</evidence>
<dbReference type="InterPro" id="IPR003439">
    <property type="entry name" value="ABC_transporter-like_ATP-bd"/>
</dbReference>
<dbReference type="GO" id="GO:0005886">
    <property type="term" value="C:plasma membrane"/>
    <property type="evidence" value="ECO:0007669"/>
    <property type="project" value="TreeGrafter"/>
</dbReference>
<dbReference type="PROSITE" id="PS00211">
    <property type="entry name" value="ABC_TRANSPORTER_1"/>
    <property type="match status" value="1"/>
</dbReference>
<keyword evidence="3 5" id="KW-0067">ATP-binding</keyword>
<dbReference type="EMBL" id="JACRKR010000054">
    <property type="protein sequence ID" value="MBI5078601.1"/>
    <property type="molecule type" value="Genomic_DNA"/>
</dbReference>
<sequence length="229" mass="25293">MSDKVVVKITEVKRTYYLGKVEVPALRGVNLSISRGEFVSIMGPSGCGKSTLMHIIGCLDRPTSGHVHLDEVDVDVLDDNSLAEIRNKKVGFVFQTFNLLPKLNAIENVELPLIYAGVSLEKRRKRAMELLEVVGLKERYQHKPSELSGGQSQRVAIARALANDPSIILADEPTGNLDSKSGDEIIRLFGELNERGVTLIIVTHDQEIAGRSKRIVRLKDGQVVSDEPR</sequence>
<dbReference type="InterPro" id="IPR017911">
    <property type="entry name" value="MacB-like_ATP-bd"/>
</dbReference>
<comment type="caution">
    <text evidence="5">The sequence shown here is derived from an EMBL/GenBank/DDBJ whole genome shotgun (WGS) entry which is preliminary data.</text>
</comment>
<evidence type="ECO:0000256" key="1">
    <source>
        <dbReference type="ARBA" id="ARBA00022448"/>
    </source>
</evidence>
<dbReference type="PANTHER" id="PTHR24220:SF86">
    <property type="entry name" value="ABC TRANSPORTER ABCH.1"/>
    <property type="match status" value="1"/>
</dbReference>
<dbReference type="Proteomes" id="UP000808761">
    <property type="component" value="Unassembled WGS sequence"/>
</dbReference>
<dbReference type="Gene3D" id="3.40.50.300">
    <property type="entry name" value="P-loop containing nucleotide triphosphate hydrolases"/>
    <property type="match status" value="1"/>
</dbReference>
<dbReference type="SUPFAM" id="SSF52540">
    <property type="entry name" value="P-loop containing nucleoside triphosphate hydrolases"/>
    <property type="match status" value="1"/>
</dbReference>